<dbReference type="EMBL" id="JBHSJF010000006">
    <property type="protein sequence ID" value="MFC5068235.1"/>
    <property type="molecule type" value="Genomic_DNA"/>
</dbReference>
<keyword evidence="2 4" id="KW-1133">Transmembrane helix</keyword>
<feature type="transmembrane region" description="Helical" evidence="4">
    <location>
        <begin position="240"/>
        <end position="260"/>
    </location>
</feature>
<evidence type="ECO:0000313" key="6">
    <source>
        <dbReference type="EMBL" id="MFC5068235.1"/>
    </source>
</evidence>
<dbReference type="InterPro" id="IPR011701">
    <property type="entry name" value="MFS"/>
</dbReference>
<dbReference type="SUPFAM" id="SSF103473">
    <property type="entry name" value="MFS general substrate transporter"/>
    <property type="match status" value="1"/>
</dbReference>
<feature type="transmembrane region" description="Helical" evidence="4">
    <location>
        <begin position="165"/>
        <end position="188"/>
    </location>
</feature>
<dbReference type="PANTHER" id="PTHR23521:SF3">
    <property type="entry name" value="MFS TRANSPORTER"/>
    <property type="match status" value="1"/>
</dbReference>
<reference evidence="7" key="1">
    <citation type="journal article" date="2019" name="Int. J. Syst. Evol. Microbiol.">
        <title>The Global Catalogue of Microorganisms (GCM) 10K type strain sequencing project: providing services to taxonomists for standard genome sequencing and annotation.</title>
        <authorList>
            <consortium name="The Broad Institute Genomics Platform"/>
            <consortium name="The Broad Institute Genome Sequencing Center for Infectious Disease"/>
            <person name="Wu L."/>
            <person name="Ma J."/>
        </authorList>
    </citation>
    <scope>NUCLEOTIDE SEQUENCE [LARGE SCALE GENOMIC DNA]</scope>
    <source>
        <strain evidence="7">CGMCC 1.16444</strain>
    </source>
</reference>
<dbReference type="Proteomes" id="UP001595796">
    <property type="component" value="Unassembled WGS sequence"/>
</dbReference>
<dbReference type="RefSeq" id="WP_114955848.1">
    <property type="nucleotide sequence ID" value="NZ_JBHSJF010000006.1"/>
</dbReference>
<comment type="caution">
    <text evidence="6">The sequence shown here is derived from an EMBL/GenBank/DDBJ whole genome shotgun (WGS) entry which is preliminary data.</text>
</comment>
<dbReference type="PANTHER" id="PTHR23521">
    <property type="entry name" value="TRANSPORTER MFS SUPERFAMILY"/>
    <property type="match status" value="1"/>
</dbReference>
<feature type="transmembrane region" description="Helical" evidence="4">
    <location>
        <begin position="200"/>
        <end position="220"/>
    </location>
</feature>
<feature type="transmembrane region" description="Helical" evidence="4">
    <location>
        <begin position="104"/>
        <end position="125"/>
    </location>
</feature>
<feature type="transmembrane region" description="Helical" evidence="4">
    <location>
        <begin position="272"/>
        <end position="290"/>
    </location>
</feature>
<gene>
    <name evidence="6" type="ORF">ACFPFW_09440</name>
</gene>
<feature type="transmembrane region" description="Helical" evidence="4">
    <location>
        <begin position="296"/>
        <end position="317"/>
    </location>
</feature>
<evidence type="ECO:0000259" key="5">
    <source>
        <dbReference type="PROSITE" id="PS50850"/>
    </source>
</evidence>
<name>A0ABV9YZI0_9HYPH</name>
<keyword evidence="7" id="KW-1185">Reference proteome</keyword>
<proteinExistence type="predicted"/>
<dbReference type="PROSITE" id="PS50850">
    <property type="entry name" value="MFS"/>
    <property type="match status" value="1"/>
</dbReference>
<protein>
    <submittedName>
        <fullName evidence="6">MFS transporter</fullName>
    </submittedName>
</protein>
<evidence type="ECO:0000256" key="1">
    <source>
        <dbReference type="ARBA" id="ARBA00022692"/>
    </source>
</evidence>
<keyword evidence="3 4" id="KW-0472">Membrane</keyword>
<dbReference type="InterPro" id="IPR020846">
    <property type="entry name" value="MFS_dom"/>
</dbReference>
<dbReference type="InterPro" id="IPR047200">
    <property type="entry name" value="MFS_YcaD-like"/>
</dbReference>
<accession>A0ABV9YZI0</accession>
<feature type="transmembrane region" description="Helical" evidence="4">
    <location>
        <begin position="362"/>
        <end position="381"/>
    </location>
</feature>
<dbReference type="InterPro" id="IPR036259">
    <property type="entry name" value="MFS_trans_sf"/>
</dbReference>
<feature type="domain" description="Major facilitator superfamily (MFS) profile" evidence="5">
    <location>
        <begin position="1"/>
        <end position="385"/>
    </location>
</feature>
<dbReference type="CDD" id="cd17477">
    <property type="entry name" value="MFS_YcaD_like"/>
    <property type="match status" value="1"/>
</dbReference>
<feature type="transmembrane region" description="Helical" evidence="4">
    <location>
        <begin position="329"/>
        <end position="350"/>
    </location>
</feature>
<evidence type="ECO:0000313" key="7">
    <source>
        <dbReference type="Proteomes" id="UP001595796"/>
    </source>
</evidence>
<keyword evidence="1 4" id="KW-0812">Transmembrane</keyword>
<dbReference type="Pfam" id="PF07690">
    <property type="entry name" value="MFS_1"/>
    <property type="match status" value="1"/>
</dbReference>
<organism evidence="6 7">
    <name type="scientific">Flaviflagellibacter deserti</name>
    <dbReference type="NCBI Taxonomy" id="2267266"/>
    <lineage>
        <taxon>Bacteria</taxon>
        <taxon>Pseudomonadati</taxon>
        <taxon>Pseudomonadota</taxon>
        <taxon>Alphaproteobacteria</taxon>
        <taxon>Hyphomicrobiales</taxon>
        <taxon>Flaviflagellibacter</taxon>
    </lineage>
</organism>
<dbReference type="Gene3D" id="1.20.1250.20">
    <property type="entry name" value="MFS general substrate transporter like domains"/>
    <property type="match status" value="2"/>
</dbReference>
<evidence type="ECO:0000256" key="4">
    <source>
        <dbReference type="SAM" id="Phobius"/>
    </source>
</evidence>
<evidence type="ECO:0000256" key="2">
    <source>
        <dbReference type="ARBA" id="ARBA00022989"/>
    </source>
</evidence>
<feature type="transmembrane region" description="Helical" evidence="4">
    <location>
        <begin position="137"/>
        <end position="159"/>
    </location>
</feature>
<feature type="transmembrane region" description="Helical" evidence="4">
    <location>
        <begin position="80"/>
        <end position="98"/>
    </location>
</feature>
<sequence length="398" mass="41421">MSVFENDRRRQVQAIAAAIACVAVVGIGLSLSVPLLAFALEARGVSGTMIGINTAMAGIATIVVAPFIPQAAARLGVRGLLIFALVLGAASFIGFWYAKPLWLWFPLRFLMGASLAVLFVLSEFWINAAAPEKSRGLVMGIYATVLSLGFAAGPTVLAMVDRSSILPYAIGAALFIGGAIPVAFAHGLAPKIEGAGHSNIMVYLLAAPSAIAAAFVFGAVETGGMSFLPLYGLRMGYGDVAAALLVSILALGNVLVQIPLGLISDKVDRRKLLLILGIIGLIGASLMPFVAHRTEILFPIVAIWGGLVAGLYTVGLAHLGAQFRGAQLAGANATFIMLYSLGILAGPPLMGVGLDLWNPHGLPITIALLFALYVVIVAMRLTKRRADTIDPEAVGENP</sequence>
<feature type="transmembrane region" description="Helical" evidence="4">
    <location>
        <begin position="49"/>
        <end position="68"/>
    </location>
</feature>
<feature type="transmembrane region" description="Helical" evidence="4">
    <location>
        <begin position="12"/>
        <end position="37"/>
    </location>
</feature>
<evidence type="ECO:0000256" key="3">
    <source>
        <dbReference type="ARBA" id="ARBA00023136"/>
    </source>
</evidence>